<gene>
    <name evidence="16" type="ORF">DNTS_012010</name>
</gene>
<dbReference type="SUPFAM" id="SSF56112">
    <property type="entry name" value="Protein kinase-like (PK-like)"/>
    <property type="match status" value="1"/>
</dbReference>
<keyword evidence="6" id="KW-0808">Transferase</keyword>
<evidence type="ECO:0000313" key="17">
    <source>
        <dbReference type="Proteomes" id="UP000316079"/>
    </source>
</evidence>
<comment type="catalytic activity">
    <reaction evidence="14">
        <text>L-seryl-[protein] + ATP = O-phospho-L-seryl-[protein] + ADP + H(+)</text>
        <dbReference type="Rhea" id="RHEA:17989"/>
        <dbReference type="Rhea" id="RHEA-COMP:9863"/>
        <dbReference type="Rhea" id="RHEA-COMP:11604"/>
        <dbReference type="ChEBI" id="CHEBI:15378"/>
        <dbReference type="ChEBI" id="CHEBI:29999"/>
        <dbReference type="ChEBI" id="CHEBI:30616"/>
        <dbReference type="ChEBI" id="CHEBI:83421"/>
        <dbReference type="ChEBI" id="CHEBI:456216"/>
        <dbReference type="EC" id="2.7.11.24"/>
    </reaction>
</comment>
<keyword evidence="12" id="KW-0804">Transcription</keyword>
<keyword evidence="8" id="KW-0418">Kinase</keyword>
<protein>
    <recommendedName>
        <fullName evidence="3">mitogen-activated protein kinase</fullName>
        <ecNumber evidence="3">2.7.11.24</ecNumber>
    </recommendedName>
</protein>
<evidence type="ECO:0000256" key="1">
    <source>
        <dbReference type="ARBA" id="ARBA00001946"/>
    </source>
</evidence>
<evidence type="ECO:0000256" key="5">
    <source>
        <dbReference type="ARBA" id="ARBA00022553"/>
    </source>
</evidence>
<dbReference type="AlphaFoldDB" id="A0A553N3U7"/>
<dbReference type="InterPro" id="IPR008352">
    <property type="entry name" value="MAPK_HOG-like"/>
</dbReference>
<comment type="caution">
    <text evidence="16">The sequence shown here is derived from an EMBL/GenBank/DDBJ whole genome shotgun (WGS) entry which is preliminary data.</text>
</comment>
<dbReference type="PANTHER" id="PTHR24055">
    <property type="entry name" value="MITOGEN-ACTIVATED PROTEIN KINASE"/>
    <property type="match status" value="1"/>
</dbReference>
<evidence type="ECO:0000256" key="14">
    <source>
        <dbReference type="ARBA" id="ARBA00048312"/>
    </source>
</evidence>
<dbReference type="PROSITE" id="PS50011">
    <property type="entry name" value="PROTEIN_KINASE_DOM"/>
    <property type="match status" value="1"/>
</dbReference>
<dbReference type="Proteomes" id="UP000316079">
    <property type="component" value="Unassembled WGS sequence"/>
</dbReference>
<feature type="domain" description="Protein kinase" evidence="15">
    <location>
        <begin position="62"/>
        <end position="356"/>
    </location>
</feature>
<keyword evidence="10" id="KW-0805">Transcription regulation</keyword>
<keyword evidence="11" id="KW-0346">Stress response</keyword>
<evidence type="ECO:0000256" key="9">
    <source>
        <dbReference type="ARBA" id="ARBA00022840"/>
    </source>
</evidence>
<dbReference type="OrthoDB" id="192887at2759"/>
<name>A0A553N3U7_9TELE</name>
<dbReference type="InterPro" id="IPR050117">
    <property type="entry name" value="MAPK"/>
</dbReference>
<dbReference type="SMART" id="SM00220">
    <property type="entry name" value="S_TKc"/>
    <property type="match status" value="1"/>
</dbReference>
<dbReference type="Pfam" id="PF00069">
    <property type="entry name" value="Pkinase"/>
    <property type="match status" value="1"/>
</dbReference>
<dbReference type="FunFam" id="3.30.200.20:FF:000028">
    <property type="entry name" value="Mitogen-activated protein kinase"/>
    <property type="match status" value="1"/>
</dbReference>
<comment type="similarity">
    <text evidence="2">Belongs to the protein kinase superfamily. CMGC Ser/Thr protein kinase family. MAP kinase subfamily.</text>
</comment>
<evidence type="ECO:0000256" key="6">
    <source>
        <dbReference type="ARBA" id="ARBA00022679"/>
    </source>
</evidence>
<dbReference type="GO" id="GO:0005524">
    <property type="term" value="F:ATP binding"/>
    <property type="evidence" value="ECO:0007669"/>
    <property type="project" value="UniProtKB-KW"/>
</dbReference>
<evidence type="ECO:0000259" key="15">
    <source>
        <dbReference type="PROSITE" id="PS50011"/>
    </source>
</evidence>
<comment type="catalytic activity">
    <reaction evidence="13">
        <text>L-threonyl-[protein] + ATP = O-phospho-L-threonyl-[protein] + ADP + H(+)</text>
        <dbReference type="Rhea" id="RHEA:46608"/>
        <dbReference type="Rhea" id="RHEA-COMP:11060"/>
        <dbReference type="Rhea" id="RHEA-COMP:11605"/>
        <dbReference type="ChEBI" id="CHEBI:15378"/>
        <dbReference type="ChEBI" id="CHEBI:30013"/>
        <dbReference type="ChEBI" id="CHEBI:30616"/>
        <dbReference type="ChEBI" id="CHEBI:61977"/>
        <dbReference type="ChEBI" id="CHEBI:456216"/>
        <dbReference type="EC" id="2.7.11.24"/>
    </reaction>
</comment>
<evidence type="ECO:0000256" key="13">
    <source>
        <dbReference type="ARBA" id="ARBA00047592"/>
    </source>
</evidence>
<keyword evidence="17" id="KW-1185">Reference proteome</keyword>
<dbReference type="Gene3D" id="3.30.200.20">
    <property type="entry name" value="Phosphorylase Kinase, domain 1"/>
    <property type="match status" value="1"/>
</dbReference>
<keyword evidence="4" id="KW-0723">Serine/threonine-protein kinase</keyword>
<organism evidence="16 17">
    <name type="scientific">Danionella cerebrum</name>
    <dbReference type="NCBI Taxonomy" id="2873325"/>
    <lineage>
        <taxon>Eukaryota</taxon>
        <taxon>Metazoa</taxon>
        <taxon>Chordata</taxon>
        <taxon>Craniata</taxon>
        <taxon>Vertebrata</taxon>
        <taxon>Euteleostomi</taxon>
        <taxon>Actinopterygii</taxon>
        <taxon>Neopterygii</taxon>
        <taxon>Teleostei</taxon>
        <taxon>Ostariophysi</taxon>
        <taxon>Cypriniformes</taxon>
        <taxon>Danionidae</taxon>
        <taxon>Danioninae</taxon>
        <taxon>Danionella</taxon>
    </lineage>
</organism>
<evidence type="ECO:0000256" key="12">
    <source>
        <dbReference type="ARBA" id="ARBA00023163"/>
    </source>
</evidence>
<evidence type="ECO:0000256" key="3">
    <source>
        <dbReference type="ARBA" id="ARBA00012411"/>
    </source>
</evidence>
<evidence type="ECO:0000256" key="11">
    <source>
        <dbReference type="ARBA" id="ARBA00023016"/>
    </source>
</evidence>
<dbReference type="InterPro" id="IPR000719">
    <property type="entry name" value="Prot_kinase_dom"/>
</dbReference>
<evidence type="ECO:0000256" key="10">
    <source>
        <dbReference type="ARBA" id="ARBA00023015"/>
    </source>
</evidence>
<dbReference type="PROSITE" id="PS01351">
    <property type="entry name" value="MAPK"/>
    <property type="match status" value="1"/>
</dbReference>
<evidence type="ECO:0000256" key="7">
    <source>
        <dbReference type="ARBA" id="ARBA00022741"/>
    </source>
</evidence>
<comment type="cofactor">
    <cofactor evidence="1">
        <name>Mg(2+)</name>
        <dbReference type="ChEBI" id="CHEBI:18420"/>
    </cofactor>
</comment>
<dbReference type="Gene3D" id="1.10.510.10">
    <property type="entry name" value="Transferase(Phosphotransferase) domain 1"/>
    <property type="match status" value="1"/>
</dbReference>
<dbReference type="EMBL" id="SRMA01027078">
    <property type="protein sequence ID" value="TRY60110.1"/>
    <property type="molecule type" value="Genomic_DNA"/>
</dbReference>
<proteinExistence type="inferred from homology"/>
<dbReference type="FunFam" id="1.10.510.10:FF:000063">
    <property type="entry name" value="Mitogen-activated protein kinase 14"/>
    <property type="match status" value="1"/>
</dbReference>
<dbReference type="InterPro" id="IPR011009">
    <property type="entry name" value="Kinase-like_dom_sf"/>
</dbReference>
<dbReference type="GO" id="GO:0106310">
    <property type="term" value="F:protein serine kinase activity"/>
    <property type="evidence" value="ECO:0007669"/>
    <property type="project" value="RHEA"/>
</dbReference>
<evidence type="ECO:0000256" key="4">
    <source>
        <dbReference type="ARBA" id="ARBA00022527"/>
    </source>
</evidence>
<dbReference type="InterPro" id="IPR003527">
    <property type="entry name" value="MAP_kinase_CS"/>
</dbReference>
<sequence length="398" mass="45787">MKRPVHRRRESLIPVAISVVCTKTRVPRNAGRRLRESRSLNSPRALLLQACRRKKDPLSIVRRLTKRYGRSPCDTRVCLPSVRVLMDQSVDEKTGFKVAVKKLSRPFQSIIHAKRTYRELRLLKHMKHENVIGLLDVFTPATSLEEFNDVYLVTHLMGADLNNIVKCQKLTDDHVQFLIYQILRGLKYIHSADIIHRDLKPSNLAVNEDCELKILDFGLARHTDDEMTGYVATRWYRAPEIMLNWMHYNMTVDIWSVGCIMAELLTGRTLFPGTDHINQLQQIMRLTGTPPASLTSRMPSHEARTYISSLPQMPKRNFADVFIGANPQAVDLLEKMLVLDTDKRITAAEALAHPYFAQYHDPDDEPEAEPFDQSFESQTYEEVITFEPPVFDGDEMES</sequence>
<accession>A0A553N3U7</accession>
<evidence type="ECO:0000313" key="16">
    <source>
        <dbReference type="EMBL" id="TRY60110.1"/>
    </source>
</evidence>
<keyword evidence="5" id="KW-0597">Phosphoprotein</keyword>
<evidence type="ECO:0000256" key="8">
    <source>
        <dbReference type="ARBA" id="ARBA00022777"/>
    </source>
</evidence>
<keyword evidence="9" id="KW-0067">ATP-binding</keyword>
<dbReference type="EC" id="2.7.11.24" evidence="3"/>
<dbReference type="GO" id="GO:0004707">
    <property type="term" value="F:MAP kinase activity"/>
    <property type="evidence" value="ECO:0007669"/>
    <property type="project" value="UniProtKB-EC"/>
</dbReference>
<reference evidence="16 17" key="1">
    <citation type="journal article" date="2019" name="Sci. Data">
        <title>Hybrid genome assembly and annotation of Danionella translucida.</title>
        <authorList>
            <person name="Kadobianskyi M."/>
            <person name="Schulze L."/>
            <person name="Schuelke M."/>
            <person name="Judkewitz B."/>
        </authorList>
    </citation>
    <scope>NUCLEOTIDE SEQUENCE [LARGE SCALE GENOMIC DNA]</scope>
    <source>
        <strain evidence="16 17">Bolton</strain>
    </source>
</reference>
<dbReference type="PRINTS" id="PR01773">
    <property type="entry name" value="P38MAPKINASE"/>
</dbReference>
<keyword evidence="7" id="KW-0547">Nucleotide-binding</keyword>
<evidence type="ECO:0000256" key="2">
    <source>
        <dbReference type="ARBA" id="ARBA00008832"/>
    </source>
</evidence>